<dbReference type="STRING" id="1094489.BAnh1_00400"/>
<dbReference type="RefSeq" id="WP_015397442.1">
    <property type="nucleotide sequence ID" value="NC_020300.1"/>
</dbReference>
<dbReference type="eggNOG" id="COG2911">
    <property type="taxonomic scope" value="Bacteria"/>
</dbReference>
<feature type="transmembrane region" description="Helical" evidence="5">
    <location>
        <begin position="7"/>
        <end position="27"/>
    </location>
</feature>
<dbReference type="GO" id="GO:0005886">
    <property type="term" value="C:plasma membrane"/>
    <property type="evidence" value="ECO:0007669"/>
    <property type="project" value="InterPro"/>
</dbReference>
<protein>
    <recommendedName>
        <fullName evidence="6">Translocation and assembly module TamB C-terminal domain-containing protein</fullName>
    </recommendedName>
</protein>
<accession>M1NRH1</accession>
<dbReference type="EMBL" id="CP003123">
    <property type="protein sequence ID" value="AGF73933.1"/>
    <property type="molecule type" value="Genomic_DNA"/>
</dbReference>
<keyword evidence="2 5" id="KW-0812">Transmembrane</keyword>
<dbReference type="HOGENOM" id="CLU_002202_0_0_5"/>
<evidence type="ECO:0000259" key="6">
    <source>
        <dbReference type="Pfam" id="PF04357"/>
    </source>
</evidence>
<dbReference type="Pfam" id="PF04357">
    <property type="entry name" value="TamB"/>
    <property type="match status" value="1"/>
</dbReference>
<evidence type="ECO:0000256" key="2">
    <source>
        <dbReference type="ARBA" id="ARBA00022692"/>
    </source>
</evidence>
<evidence type="ECO:0000256" key="3">
    <source>
        <dbReference type="ARBA" id="ARBA00022989"/>
    </source>
</evidence>
<sequence length="1552" mass="167732">MKKIVRLSIFLLGLSLLFIVGFFVFALRDNLFSSSSEATVGGHSLLVSFIERKLSAPNRQIRLHNVRGMMSSRASIGSITVSDNEGIWLEITGAKIDWSRLALLKGRIEIDELLIEHVTFSRKPRSSSSGFSFEAGQFSVPKLPVAISVNALTVEHVAFKDDLFGLPADLSLKGHVILASDKFDADIAAHRLDAPGRFSFLTKISNDKRTAKINIATDEPENGILAHILGVKKYPAVNLAVKGDGTFDDLFITLRLEADRRPILDGDVAFAGTSEGYNFSSKLVGAVGLLVPSQYRGLFGSDAALKIEGIITKEGAVRLDDIIIQDKAINVVAKAETTADGFLRRLFVDGKAIFDEENESACFPLLGKKTCVGSIALNIDYGREGQQAWKGKLIIHHLGNETVHISDAVFDMGGSSENLDNLASRHVGIQVDGLLQGITSTKDVLTGDLGQTVHVHLDTDIASGKPTLVRDFSIMAQDFSLWLKGKIDHFVFKGDLGLNAKELKLLGMLSGQPLSGGANFKANGVISLVGSIFDLELSGTADNAKIGIETVDYLLKGNLTFSGGAAKNTKNLIVRHLHLRNQHTDIKANGRFSNKNVKMDFRAQMFDLAMLDSRMSGAATIQGAARGHNNVIMISTRLHIAEAFLVGNKLQNTVLNINALLNNTSPVSPYVTGSAEGKGIFAKKPLQLSVSFNNSDQMWKIRGLNIKGGDAKVIGDFSQTLGGYVKGALHIDANDISALAALFLQEGTGKVMGDFVFEEQNGRQKANLKAHIDHLVLAENEVKKLAIQADISDLFGPVQFEGFANAEHIQTPWMVVNHLNAHANSDDGRTSFDVQARVHDDINAQFSGHLVTMGSPAGVKQKILLETMDVKQSNFRGTLLKPATIIVGEDGVSISELGLSVNEGKIVLMGNIHDSLDLHLTMSAAPFALANLWKSDLGADGTLTGKIMIRGSLEKPNVVYDVKGQGLKVAALQEKNITPLALSATGQMVDKILSVHADFTGEELQAQTQGTITLDENKIGINVDLQNFPARLVNSFIRGQALGGTMAGKINIGGKLKDLSAHFELFGRTMTVITHNGPVPVNMNVNGFYEKSMFHIERATATGPKELNLSVNGHISLNNPEIGLNIKGTMPLTFVDPFLAERGAQVTGVAKIDATLDGILLKPKLIGSLSVINGSFFDSQTNLGLSNITLEGKLDGDYIILKRASARSFGGGAVSASGRISDDLQADLVIHLDHANYNDGSTIFATLTGTATVTGHFLHDIIIGGDVTVEKAEIFVPDHFQGSTLLDVKHKHLTKPIEETLERTYFDIYSRTHDTPEESPSALRLNMRINAHNKFFVRGRGLDAELGGRISLTGSWRDVRPVGELQMIRGRFDILSQRLDFDQGQVSFSGNFNPTVYFVANSNSGDISVAVTLSGTIHNLDVNFSSQPVLPQDEVLARLIFKRSLSELSPFQIAQLVAAAAELAGATNTSLLEALRSKIGLDDLDVIVNENGKTGLRVGRYIRDNIYFGFEAGSDGTTKGTINLDISRHLKAKGAIGNEKNSSFGIFYEKDY</sequence>
<keyword evidence="3 5" id="KW-1133">Transmembrane helix</keyword>
<dbReference type="PATRIC" id="fig|1094489.3.peg.49"/>
<evidence type="ECO:0000256" key="1">
    <source>
        <dbReference type="ARBA" id="ARBA00004167"/>
    </source>
</evidence>
<keyword evidence="4 5" id="KW-0472">Membrane</keyword>
<dbReference type="GO" id="GO:0009306">
    <property type="term" value="P:protein secretion"/>
    <property type="evidence" value="ECO:0007669"/>
    <property type="project" value="InterPro"/>
</dbReference>
<dbReference type="PANTHER" id="PTHR36985:SF1">
    <property type="entry name" value="TRANSLOCATION AND ASSEMBLY MODULE SUBUNIT TAMB"/>
    <property type="match status" value="1"/>
</dbReference>
<evidence type="ECO:0000256" key="5">
    <source>
        <dbReference type="SAM" id="Phobius"/>
    </source>
</evidence>
<reference evidence="7 8" key="1">
    <citation type="journal article" date="2013" name="PLoS Genet.">
        <title>A gene transfer agent and a dynamic repertoire of secretion systems hold the keys to the explosive radiation of the emerging pathogen Bartonella.</title>
        <authorList>
            <person name="Guy L."/>
            <person name="Nystedt B."/>
            <person name="Toft C."/>
            <person name="Zaremba-Niedzwiedzka K."/>
            <person name="Berglund E.C."/>
            <person name="Granberg F."/>
            <person name="Naslund K."/>
            <person name="Eriksson A.S."/>
            <person name="Andersson S.G."/>
        </authorList>
    </citation>
    <scope>NUCLEOTIDE SEQUENCE [LARGE SCALE GENOMIC DNA]</scope>
    <source>
        <strain evidence="7 8">Aust/NH1</strain>
    </source>
</reference>
<comment type="subcellular location">
    <subcellularLocation>
        <location evidence="1">Membrane</location>
        <topology evidence="1">Single-pass membrane protein</topology>
    </subcellularLocation>
</comment>
<dbReference type="InterPro" id="IPR007452">
    <property type="entry name" value="TamB_C"/>
</dbReference>
<proteinExistence type="predicted"/>
<keyword evidence="8" id="KW-1185">Reference proteome</keyword>
<evidence type="ECO:0000313" key="7">
    <source>
        <dbReference type="EMBL" id="AGF73933.1"/>
    </source>
</evidence>
<dbReference type="OrthoDB" id="7784409at2"/>
<name>M1NRH1_BARAA</name>
<organism evidence="7 8">
    <name type="scientific">Bartonella australis (strain Aust/NH1)</name>
    <dbReference type="NCBI Taxonomy" id="1094489"/>
    <lineage>
        <taxon>Bacteria</taxon>
        <taxon>Pseudomonadati</taxon>
        <taxon>Pseudomonadota</taxon>
        <taxon>Alphaproteobacteria</taxon>
        <taxon>Hyphomicrobiales</taxon>
        <taxon>Bartonellaceae</taxon>
        <taxon>Bartonella</taxon>
    </lineage>
</organism>
<evidence type="ECO:0000313" key="8">
    <source>
        <dbReference type="Proteomes" id="UP000011729"/>
    </source>
</evidence>
<dbReference type="KEGG" id="baus:BAnh1_00400"/>
<dbReference type="Proteomes" id="UP000011729">
    <property type="component" value="Chromosome"/>
</dbReference>
<gene>
    <name evidence="7" type="ordered locus">BAnh1_00400</name>
</gene>
<feature type="domain" description="Translocation and assembly module TamB C-terminal" evidence="6">
    <location>
        <begin position="1206"/>
        <end position="1552"/>
    </location>
</feature>
<dbReference type="PANTHER" id="PTHR36985">
    <property type="entry name" value="TRANSLOCATION AND ASSEMBLY MODULE SUBUNIT TAMB"/>
    <property type="match status" value="1"/>
</dbReference>
<evidence type="ECO:0000256" key="4">
    <source>
        <dbReference type="ARBA" id="ARBA00023136"/>
    </source>
</evidence>